<protein>
    <recommendedName>
        <fullName evidence="1">Reverse transcriptase domain-containing protein</fullName>
    </recommendedName>
</protein>
<dbReference type="InterPro" id="IPR000477">
    <property type="entry name" value="RT_dom"/>
</dbReference>
<dbReference type="STRING" id="8083.ENSXMAP00000039038"/>
<dbReference type="InterPro" id="IPR043502">
    <property type="entry name" value="DNA/RNA_pol_sf"/>
</dbReference>
<reference evidence="2" key="4">
    <citation type="submission" date="2025-09" db="UniProtKB">
        <authorList>
            <consortium name="Ensembl"/>
        </authorList>
    </citation>
    <scope>IDENTIFICATION</scope>
    <source>
        <strain evidence="2">JP 163 A</strain>
    </source>
</reference>
<feature type="domain" description="Reverse transcriptase" evidence="1">
    <location>
        <begin position="106"/>
        <end position="299"/>
    </location>
</feature>
<name>A0A3B5R5U9_XIPMA</name>
<dbReference type="CDD" id="cd01650">
    <property type="entry name" value="RT_nLTR_like"/>
    <property type="match status" value="1"/>
</dbReference>
<dbReference type="Pfam" id="PF00078">
    <property type="entry name" value="RVT_1"/>
    <property type="match status" value="1"/>
</dbReference>
<evidence type="ECO:0000313" key="2">
    <source>
        <dbReference type="Ensembl" id="ENSXMAP00000039038.1"/>
    </source>
</evidence>
<reference evidence="3" key="2">
    <citation type="journal article" date="2013" name="Nat. Genet.">
        <title>The genome of the platyfish, Xiphophorus maculatus, provides insights into evolutionary adaptation and several complex traits.</title>
        <authorList>
            <person name="Schartl M."/>
            <person name="Walter R.B."/>
            <person name="Shen Y."/>
            <person name="Garcia T."/>
            <person name="Catchen J."/>
            <person name="Amores A."/>
            <person name="Braasch I."/>
            <person name="Chalopin D."/>
            <person name="Volff J.N."/>
            <person name="Lesch K.P."/>
            <person name="Bisazza A."/>
            <person name="Minx P."/>
            <person name="Hillier L."/>
            <person name="Wilson R.K."/>
            <person name="Fuerstenberg S."/>
            <person name="Boore J."/>
            <person name="Searle S."/>
            <person name="Postlethwait J.H."/>
            <person name="Warren W.C."/>
        </authorList>
    </citation>
    <scope>NUCLEOTIDE SEQUENCE [LARGE SCALE GENOMIC DNA]</scope>
    <source>
        <strain evidence="3">JP 163 A</strain>
    </source>
</reference>
<accession>A0A3B5R5U9</accession>
<reference evidence="3" key="1">
    <citation type="submission" date="2012-01" db="EMBL/GenBank/DDBJ databases">
        <authorList>
            <person name="Walter R."/>
            <person name="Schartl M."/>
            <person name="Warren W."/>
        </authorList>
    </citation>
    <scope>NUCLEOTIDE SEQUENCE [LARGE SCALE GENOMIC DNA]</scope>
    <source>
        <strain evidence="3">JP 163 A</strain>
    </source>
</reference>
<dbReference type="OMA" id="KWINWIM"/>
<dbReference type="InParanoid" id="A0A3B5R5U9"/>
<dbReference type="PROSITE" id="PS50878">
    <property type="entry name" value="RT_POL"/>
    <property type="match status" value="1"/>
</dbReference>
<evidence type="ECO:0000313" key="3">
    <source>
        <dbReference type="Proteomes" id="UP000002852"/>
    </source>
</evidence>
<dbReference type="Ensembl" id="ENSXMAT00000038318.1">
    <property type="protein sequence ID" value="ENSXMAP00000039038.1"/>
    <property type="gene ID" value="ENSXMAG00000026184.1"/>
</dbReference>
<proteinExistence type="predicted"/>
<dbReference type="SUPFAM" id="SSF56672">
    <property type="entry name" value="DNA/RNA polymerases"/>
    <property type="match status" value="1"/>
</dbReference>
<organism evidence="2 3">
    <name type="scientific">Xiphophorus maculatus</name>
    <name type="common">Southern platyfish</name>
    <name type="synonym">Platypoecilus maculatus</name>
    <dbReference type="NCBI Taxonomy" id="8083"/>
    <lineage>
        <taxon>Eukaryota</taxon>
        <taxon>Metazoa</taxon>
        <taxon>Chordata</taxon>
        <taxon>Craniata</taxon>
        <taxon>Vertebrata</taxon>
        <taxon>Euteleostomi</taxon>
        <taxon>Actinopterygii</taxon>
        <taxon>Neopterygii</taxon>
        <taxon>Teleostei</taxon>
        <taxon>Neoteleostei</taxon>
        <taxon>Acanthomorphata</taxon>
        <taxon>Ovalentaria</taxon>
        <taxon>Atherinomorphae</taxon>
        <taxon>Cyprinodontiformes</taxon>
        <taxon>Poeciliidae</taxon>
        <taxon>Poeciliinae</taxon>
        <taxon>Xiphophorus</taxon>
    </lineage>
</organism>
<dbReference type="AlphaFoldDB" id="A0A3B5R5U9"/>
<reference evidence="2" key="3">
    <citation type="submission" date="2025-08" db="UniProtKB">
        <authorList>
            <consortium name="Ensembl"/>
        </authorList>
    </citation>
    <scope>IDENTIFICATION</scope>
    <source>
        <strain evidence="2">JP 163 A</strain>
    </source>
</reference>
<dbReference type="PANTHER" id="PTHR19446">
    <property type="entry name" value="REVERSE TRANSCRIPTASES"/>
    <property type="match status" value="1"/>
</dbReference>
<sequence length="299" mass="33309">MDLSGTLHQDPTTINSVFQSFYSVLFESEFPANPTEMNQFLDSLNFPVINPNVAKELDLPLTIEEIVAAMKSMQSSKAPGPDGFPVEFFKKFQDKLSPILHAVYKESLQKGSLPHTLTQASICLLLKKDKDPNICSSYRPLSLINVDAKILAKALAYRLESIVPTIVSHEQTGFVKGRQLFFNVRTLLNIIYSKSSTEIPEVVISVDAEKAFDRVEWDYLFAVLKRFGLGDAFISCIRLLYVSPHASVSSNGIQSSFFRLFRGTRQGCPLSPLLFALAIEPLSIFLRSSNTFTGISRLG</sequence>
<dbReference type="Proteomes" id="UP000002852">
    <property type="component" value="Unassembled WGS sequence"/>
</dbReference>
<evidence type="ECO:0000259" key="1">
    <source>
        <dbReference type="PROSITE" id="PS50878"/>
    </source>
</evidence>
<keyword evidence="3" id="KW-1185">Reference proteome</keyword>
<dbReference type="GeneTree" id="ENSGT00940000163630"/>